<reference evidence="2" key="1">
    <citation type="submission" date="2016-10" db="EMBL/GenBank/DDBJ databases">
        <authorList>
            <person name="Varghese N."/>
            <person name="Submissions S."/>
        </authorList>
    </citation>
    <scope>NUCLEOTIDE SEQUENCE [LARGE SCALE GENOMIC DNA]</scope>
    <source>
        <strain evidence="2">JCM 2783</strain>
    </source>
</reference>
<protein>
    <submittedName>
        <fullName evidence="1">Uncharacterized protein</fullName>
    </submittedName>
</protein>
<evidence type="ECO:0000313" key="1">
    <source>
        <dbReference type="EMBL" id="SFD92110.1"/>
    </source>
</evidence>
<proteinExistence type="predicted"/>
<sequence length="214" mass="23852">MELMSDVIANDPVIEQLLRAWLGAVQRYTHLFKSEDCCWWYNERTSVSVLAGAAWTLGWAALEECPTEKHPPSYSGVEADCPIRRGRIDLYISTDREELTFEAKQVWQKLPGVDKVSEGRNGARNAALDIPAHTTDRLFAATFVIPFFAESDIKDGDTDLTAWVSNQLELLGGSLESCAYYFPRLESGQLKNVADFIYPGVMLIIEELTGSPAA</sequence>
<evidence type="ECO:0000313" key="2">
    <source>
        <dbReference type="Proteomes" id="UP000243950"/>
    </source>
</evidence>
<dbReference type="Proteomes" id="UP000243950">
    <property type="component" value="Unassembled WGS sequence"/>
</dbReference>
<dbReference type="RefSeq" id="WP_093504884.1">
    <property type="nucleotide sequence ID" value="NZ_BSSG01000005.1"/>
</dbReference>
<name>A0A1I1WG95_PSEOC</name>
<gene>
    <name evidence="1" type="ORF">SAMN05216372_105359</name>
</gene>
<organism evidence="1 2">
    <name type="scientific">Pseudomonas straminea</name>
    <dbReference type="NCBI Taxonomy" id="47882"/>
    <lineage>
        <taxon>Bacteria</taxon>
        <taxon>Pseudomonadati</taxon>
        <taxon>Pseudomonadota</taxon>
        <taxon>Gammaproteobacteria</taxon>
        <taxon>Pseudomonadales</taxon>
        <taxon>Pseudomonadaceae</taxon>
        <taxon>Phytopseudomonas</taxon>
    </lineage>
</organism>
<dbReference type="EMBL" id="FOMO01000005">
    <property type="protein sequence ID" value="SFD92110.1"/>
    <property type="molecule type" value="Genomic_DNA"/>
</dbReference>
<keyword evidence="2" id="KW-1185">Reference proteome</keyword>
<dbReference type="AlphaFoldDB" id="A0A1I1WG95"/>
<accession>A0A1I1WG95</accession>